<dbReference type="Proteomes" id="UP000664277">
    <property type="component" value="Unassembled WGS sequence"/>
</dbReference>
<name>A0A8J7PJZ4_9BACT</name>
<comment type="similarity">
    <text evidence="1">Belongs to the universal stress protein A family.</text>
</comment>
<dbReference type="AlphaFoldDB" id="A0A8J7PJZ4"/>
<dbReference type="InterPro" id="IPR014729">
    <property type="entry name" value="Rossmann-like_a/b/a_fold"/>
</dbReference>
<comment type="caution">
    <text evidence="4">The sequence shown here is derived from an EMBL/GenBank/DDBJ whole genome shotgun (WGS) entry which is preliminary data.</text>
</comment>
<feature type="domain" description="UspA" evidence="3">
    <location>
        <begin position="2"/>
        <end position="146"/>
    </location>
</feature>
<evidence type="ECO:0000313" key="5">
    <source>
        <dbReference type="Proteomes" id="UP000664277"/>
    </source>
</evidence>
<organism evidence="4 5">
    <name type="scientific">Candidatus Obscuribacter phosphatis</name>
    <dbReference type="NCBI Taxonomy" id="1906157"/>
    <lineage>
        <taxon>Bacteria</taxon>
        <taxon>Bacillati</taxon>
        <taxon>Candidatus Melainabacteria</taxon>
        <taxon>Candidatus Obscuribacterales</taxon>
        <taxon>Candidatus Obscuribacteraceae</taxon>
        <taxon>Candidatus Obscuribacter</taxon>
    </lineage>
</organism>
<evidence type="ECO:0000313" key="4">
    <source>
        <dbReference type="EMBL" id="MBN8661833.1"/>
    </source>
</evidence>
<feature type="compositionally biased region" description="Low complexity" evidence="2">
    <location>
        <begin position="153"/>
        <end position="166"/>
    </location>
</feature>
<gene>
    <name evidence="4" type="ORF">J0M35_15810</name>
</gene>
<protein>
    <submittedName>
        <fullName evidence="4">Universal stress protein</fullName>
    </submittedName>
</protein>
<evidence type="ECO:0000256" key="1">
    <source>
        <dbReference type="ARBA" id="ARBA00008791"/>
    </source>
</evidence>
<evidence type="ECO:0000256" key="2">
    <source>
        <dbReference type="SAM" id="MobiDB-lite"/>
    </source>
</evidence>
<dbReference type="EMBL" id="JAFLCK010000025">
    <property type="protein sequence ID" value="MBN8661833.1"/>
    <property type="molecule type" value="Genomic_DNA"/>
</dbReference>
<dbReference type="Pfam" id="PF00582">
    <property type="entry name" value="Usp"/>
    <property type="match status" value="1"/>
</dbReference>
<dbReference type="Gene3D" id="3.40.50.620">
    <property type="entry name" value="HUPs"/>
    <property type="match status" value="1"/>
</dbReference>
<sequence>MKVLIAIDQSPFADQILENVLNSHWPKDTSFKVLTVVEPFQWQNSAGESMSPEWKSIALEVFQTRLSNAGQILQNFRQKLEAGIPYCTAHTELLEGKPGDEIIAAAAKFMADKIVVGGHGSAPNRLLGRVPQAVAREASCSVQIVRLKESEQAASQASSQAGQAAKKAGKRGPVAGLSK</sequence>
<evidence type="ECO:0000259" key="3">
    <source>
        <dbReference type="Pfam" id="PF00582"/>
    </source>
</evidence>
<reference evidence="4" key="1">
    <citation type="submission" date="2021-02" db="EMBL/GenBank/DDBJ databases">
        <title>Genome-Resolved Metagenomics of a Microbial Community Performing Photosynthetic Biological Nutrient Removal.</title>
        <authorList>
            <person name="Mcdaniel E.A."/>
        </authorList>
    </citation>
    <scope>NUCLEOTIDE SEQUENCE</scope>
    <source>
        <strain evidence="4">UWPOB_OBS1</strain>
    </source>
</reference>
<dbReference type="PANTHER" id="PTHR46268:SF6">
    <property type="entry name" value="UNIVERSAL STRESS PROTEIN UP12"/>
    <property type="match status" value="1"/>
</dbReference>
<dbReference type="SUPFAM" id="SSF52402">
    <property type="entry name" value="Adenine nucleotide alpha hydrolases-like"/>
    <property type="match status" value="1"/>
</dbReference>
<feature type="region of interest" description="Disordered" evidence="2">
    <location>
        <begin position="153"/>
        <end position="179"/>
    </location>
</feature>
<dbReference type="InterPro" id="IPR006016">
    <property type="entry name" value="UspA"/>
</dbReference>
<dbReference type="PANTHER" id="PTHR46268">
    <property type="entry name" value="STRESS RESPONSE PROTEIN NHAX"/>
    <property type="match status" value="1"/>
</dbReference>
<dbReference type="CDD" id="cd00293">
    <property type="entry name" value="USP-like"/>
    <property type="match status" value="1"/>
</dbReference>
<proteinExistence type="inferred from homology"/>
<accession>A0A8J7PJZ4</accession>